<name>A0A2T2XJR6_9FIRM</name>
<comment type="caution">
    <text evidence="1">The sequence shown here is derived from an EMBL/GenBank/DDBJ whole genome shotgun (WGS) entry which is preliminary data.</text>
</comment>
<protein>
    <submittedName>
        <fullName evidence="1">Uncharacterized protein</fullName>
    </submittedName>
</protein>
<reference evidence="1 2" key="1">
    <citation type="journal article" date="2014" name="BMC Genomics">
        <title>Comparison of environmental and isolate Sulfobacillus genomes reveals diverse carbon, sulfur, nitrogen, and hydrogen metabolisms.</title>
        <authorList>
            <person name="Justice N.B."/>
            <person name="Norman A."/>
            <person name="Brown C.T."/>
            <person name="Singh A."/>
            <person name="Thomas B.C."/>
            <person name="Banfield J.F."/>
        </authorList>
    </citation>
    <scope>NUCLEOTIDE SEQUENCE [LARGE SCALE GENOMIC DNA]</scope>
    <source>
        <strain evidence="1">AMDSBA4</strain>
    </source>
</reference>
<gene>
    <name evidence="1" type="ORF">C7B46_04745</name>
</gene>
<organism evidence="1 2">
    <name type="scientific">Sulfobacillus benefaciens</name>
    <dbReference type="NCBI Taxonomy" id="453960"/>
    <lineage>
        <taxon>Bacteria</taxon>
        <taxon>Bacillati</taxon>
        <taxon>Bacillota</taxon>
        <taxon>Clostridia</taxon>
        <taxon>Eubacteriales</taxon>
        <taxon>Clostridiales Family XVII. Incertae Sedis</taxon>
        <taxon>Sulfobacillus</taxon>
    </lineage>
</organism>
<sequence>MPAQGIWHRITMLHDHDGVAFCNIIHIFHFTPNIGTYVVLYYHGCTLILLFHAHEPRGVANLDSSWFLQQQILQFNLGECPYLLKVRAFCSIQDFGTKFASILM</sequence>
<dbReference type="AlphaFoldDB" id="A0A2T2XJR6"/>
<accession>A0A2T2XJR6</accession>
<dbReference type="EMBL" id="PXYW01000007">
    <property type="protein sequence ID" value="PSR34746.1"/>
    <property type="molecule type" value="Genomic_DNA"/>
</dbReference>
<dbReference type="Proteomes" id="UP000242972">
    <property type="component" value="Unassembled WGS sequence"/>
</dbReference>
<evidence type="ECO:0000313" key="2">
    <source>
        <dbReference type="Proteomes" id="UP000242972"/>
    </source>
</evidence>
<evidence type="ECO:0000313" key="1">
    <source>
        <dbReference type="EMBL" id="PSR34746.1"/>
    </source>
</evidence>
<proteinExistence type="predicted"/>